<dbReference type="FunFam" id="3.40.50.300:FF:001425">
    <property type="entry name" value="Dynamin GTPase, putative"/>
    <property type="match status" value="1"/>
</dbReference>
<keyword evidence="1" id="KW-0547">Nucleotide-binding</keyword>
<dbReference type="GO" id="GO:0048312">
    <property type="term" value="P:intracellular distribution of mitochondria"/>
    <property type="evidence" value="ECO:0007669"/>
    <property type="project" value="TreeGrafter"/>
</dbReference>
<comment type="caution">
    <text evidence="6">The sequence shown here is derived from an EMBL/GenBank/DDBJ whole genome shotgun (WGS) entry which is preliminary data.</text>
</comment>
<dbReference type="Pfam" id="PF01031">
    <property type="entry name" value="Dynamin_M"/>
    <property type="match status" value="1"/>
</dbReference>
<dbReference type="CDD" id="cd08771">
    <property type="entry name" value="DLP_1"/>
    <property type="match status" value="1"/>
</dbReference>
<dbReference type="EMBL" id="JOWA01000109">
    <property type="protein sequence ID" value="KEZ41649.1"/>
    <property type="molecule type" value="Genomic_DNA"/>
</dbReference>
<dbReference type="OrthoDB" id="415706at2759"/>
<name>A0A084G2T7_PSEDA</name>
<sequence>MDPIPLQSKDYRELLDVIDKLRSKGIGRYVDLPEIIVCGDQSAGKSSVLEAISGMSFPTKDNLCTRFPTELVLRRAPKAIVKVSINADAERSAEEKERLSRFCYEDDAASLDLGLVTEKAKEEMGLSQTKVFCTDALHVELCGPTQPHLTLVDLPGLFHAGNTDQSETDAATVGDMVQSYMNRPRSIILAVVSAKNDFNLQAVTKIARKLDPKGVRTMGIITKPDTLDLGSDSEMAYIKLAQNRDVVFRLGWHVLINRDYARRNTSNAERDEFEEQFFMSGSWQSVDPMSLGVKSLRPRLSNVLKEQILRQLPHLLQDVKSGIDDCQSRLQRLGTERQTFETQRRYLLQVSRKFSTLMTAAVDGFYKDAFFGSAKTESGYQNRLRAVVQNTLTKFKDEMQAKGQMRTIVEALPNQGPLGDGEVLRSQYIEEVKDLVRKSRGCELPGTFNPLIIGELFSEQCQPWEGIAAAAKDSVMEAVYRTVRAILGHVAVAETAGGIVQLIGRGLDDLRTVMDQQIRSLLAPHLHGHPITYNQSLLDNVQEVQDKRRRAGLEKVLVKLFGSKGPLQKFDEIVSPLALLDLLVEHEKVDMESYASELAVDYMQAYYKVALEKFVDDVSVLAIEQCLVSKLPSLFGPEMVDSLEVSDVARMAAESEESASERRRYKDKLAILEDGLRELMLLDRHSPSGPYEVLDADECEETDDVTLRSVSQPSRLEPSPPTVFMEKGEYTPGLVAAADGDSLWAAPSTTKKKKKKKRIIEEPELSTEVL</sequence>
<dbReference type="InterPro" id="IPR000375">
    <property type="entry name" value="Dynamin_stalk"/>
</dbReference>
<dbReference type="OMA" id="LCGPTQP"/>
<dbReference type="SMART" id="SM00053">
    <property type="entry name" value="DYNc"/>
    <property type="match status" value="1"/>
</dbReference>
<feature type="domain" description="Dynamin-type G" evidence="5">
    <location>
        <begin position="29"/>
        <end position="313"/>
    </location>
</feature>
<protein>
    <recommendedName>
        <fullName evidence="8">Interferon-induced GTP-binding protein Mx</fullName>
    </recommendedName>
</protein>
<dbReference type="Proteomes" id="UP000028545">
    <property type="component" value="Unassembled WGS sequence"/>
</dbReference>
<dbReference type="InterPro" id="IPR045063">
    <property type="entry name" value="Dynamin_N"/>
</dbReference>
<dbReference type="GO" id="GO:0005525">
    <property type="term" value="F:GTP binding"/>
    <property type="evidence" value="ECO:0007669"/>
    <property type="project" value="InterPro"/>
</dbReference>
<dbReference type="Gene3D" id="3.40.50.300">
    <property type="entry name" value="P-loop containing nucleotide triphosphate hydrolases"/>
    <property type="match status" value="1"/>
</dbReference>
<reference evidence="6 7" key="1">
    <citation type="journal article" date="2014" name="Genome Announc.">
        <title>Draft genome sequence of the pathogenic fungus Scedosporium apiospermum.</title>
        <authorList>
            <person name="Vandeputte P."/>
            <person name="Ghamrawi S."/>
            <person name="Rechenmann M."/>
            <person name="Iltis A."/>
            <person name="Giraud S."/>
            <person name="Fleury M."/>
            <person name="Thornton C."/>
            <person name="Delhaes L."/>
            <person name="Meyer W."/>
            <person name="Papon N."/>
            <person name="Bouchara J.P."/>
        </authorList>
    </citation>
    <scope>NUCLEOTIDE SEQUENCE [LARGE SCALE GENOMIC DNA]</scope>
    <source>
        <strain evidence="6 7">IHEM 14462</strain>
    </source>
</reference>
<dbReference type="PANTHER" id="PTHR11566:SF21">
    <property type="entry name" value="DYNAMIN RELATED PROTEIN 1, ISOFORM A"/>
    <property type="match status" value="1"/>
</dbReference>
<dbReference type="PROSITE" id="PS51388">
    <property type="entry name" value="GED"/>
    <property type="match status" value="1"/>
</dbReference>
<dbReference type="GeneID" id="27726039"/>
<gene>
    <name evidence="6" type="ORF">SAPIO_CDS6967</name>
</gene>
<dbReference type="PANTHER" id="PTHR11566">
    <property type="entry name" value="DYNAMIN"/>
    <property type="match status" value="1"/>
</dbReference>
<dbReference type="GO" id="GO:0005874">
    <property type="term" value="C:microtubule"/>
    <property type="evidence" value="ECO:0007669"/>
    <property type="project" value="TreeGrafter"/>
</dbReference>
<evidence type="ECO:0000256" key="2">
    <source>
        <dbReference type="ARBA" id="ARBA00023134"/>
    </source>
</evidence>
<dbReference type="GO" id="GO:0006897">
    <property type="term" value="P:endocytosis"/>
    <property type="evidence" value="ECO:0007669"/>
    <property type="project" value="TreeGrafter"/>
</dbReference>
<dbReference type="HOGENOM" id="CLU_008964_7_3_1"/>
<proteinExistence type="predicted"/>
<evidence type="ECO:0000259" key="5">
    <source>
        <dbReference type="PROSITE" id="PS51718"/>
    </source>
</evidence>
<dbReference type="GO" id="GO:0005739">
    <property type="term" value="C:mitochondrion"/>
    <property type="evidence" value="ECO:0007669"/>
    <property type="project" value="TreeGrafter"/>
</dbReference>
<dbReference type="VEuPathDB" id="FungiDB:SAPIO_CDS6967"/>
<dbReference type="KEGG" id="sapo:SAPIO_CDS6967"/>
<evidence type="ECO:0008006" key="8">
    <source>
        <dbReference type="Google" id="ProtNLM"/>
    </source>
</evidence>
<dbReference type="RefSeq" id="XP_016641448.1">
    <property type="nucleotide sequence ID" value="XM_016788924.1"/>
</dbReference>
<evidence type="ECO:0000313" key="6">
    <source>
        <dbReference type="EMBL" id="KEZ41649.1"/>
    </source>
</evidence>
<dbReference type="InterPro" id="IPR027417">
    <property type="entry name" value="P-loop_NTPase"/>
</dbReference>
<keyword evidence="2" id="KW-0342">GTP-binding</keyword>
<dbReference type="GO" id="GO:0000266">
    <property type="term" value="P:mitochondrial fission"/>
    <property type="evidence" value="ECO:0007669"/>
    <property type="project" value="TreeGrafter"/>
</dbReference>
<dbReference type="GO" id="GO:0008017">
    <property type="term" value="F:microtubule binding"/>
    <property type="evidence" value="ECO:0007669"/>
    <property type="project" value="TreeGrafter"/>
</dbReference>
<evidence type="ECO:0000259" key="4">
    <source>
        <dbReference type="PROSITE" id="PS51388"/>
    </source>
</evidence>
<dbReference type="InterPro" id="IPR022812">
    <property type="entry name" value="Dynamin"/>
</dbReference>
<dbReference type="SUPFAM" id="SSF52540">
    <property type="entry name" value="P-loop containing nucleoside triphosphate hydrolases"/>
    <property type="match status" value="1"/>
</dbReference>
<feature type="domain" description="GED" evidence="4">
    <location>
        <begin position="596"/>
        <end position="687"/>
    </location>
</feature>
<dbReference type="InterPro" id="IPR001401">
    <property type="entry name" value="Dynamin_GTPase"/>
</dbReference>
<evidence type="ECO:0000256" key="3">
    <source>
        <dbReference type="SAM" id="MobiDB-lite"/>
    </source>
</evidence>
<dbReference type="Pfam" id="PF00350">
    <property type="entry name" value="Dynamin_N"/>
    <property type="match status" value="1"/>
</dbReference>
<organism evidence="6 7">
    <name type="scientific">Pseudallescheria apiosperma</name>
    <name type="common">Scedosporium apiospermum</name>
    <dbReference type="NCBI Taxonomy" id="563466"/>
    <lineage>
        <taxon>Eukaryota</taxon>
        <taxon>Fungi</taxon>
        <taxon>Dikarya</taxon>
        <taxon>Ascomycota</taxon>
        <taxon>Pezizomycotina</taxon>
        <taxon>Sordariomycetes</taxon>
        <taxon>Hypocreomycetidae</taxon>
        <taxon>Microascales</taxon>
        <taxon>Microascaceae</taxon>
        <taxon>Scedosporium</taxon>
    </lineage>
</organism>
<dbReference type="GO" id="GO:0016020">
    <property type="term" value="C:membrane"/>
    <property type="evidence" value="ECO:0007669"/>
    <property type="project" value="TreeGrafter"/>
</dbReference>
<dbReference type="PRINTS" id="PR00195">
    <property type="entry name" value="DYNAMIN"/>
</dbReference>
<feature type="region of interest" description="Disordered" evidence="3">
    <location>
        <begin position="747"/>
        <end position="770"/>
    </location>
</feature>
<dbReference type="AlphaFoldDB" id="A0A084G2T7"/>
<dbReference type="GO" id="GO:0016559">
    <property type="term" value="P:peroxisome fission"/>
    <property type="evidence" value="ECO:0007669"/>
    <property type="project" value="TreeGrafter"/>
</dbReference>
<dbReference type="PROSITE" id="PS51718">
    <property type="entry name" value="G_DYNAMIN_2"/>
    <property type="match status" value="1"/>
</dbReference>
<evidence type="ECO:0000313" key="7">
    <source>
        <dbReference type="Proteomes" id="UP000028545"/>
    </source>
</evidence>
<evidence type="ECO:0000256" key="1">
    <source>
        <dbReference type="ARBA" id="ARBA00022741"/>
    </source>
</evidence>
<accession>A0A084G2T7</accession>
<keyword evidence="7" id="KW-1185">Reference proteome</keyword>
<dbReference type="GO" id="GO:0003924">
    <property type="term" value="F:GTPase activity"/>
    <property type="evidence" value="ECO:0007669"/>
    <property type="project" value="InterPro"/>
</dbReference>
<dbReference type="InterPro" id="IPR030381">
    <property type="entry name" value="G_DYNAMIN_dom"/>
</dbReference>
<dbReference type="InterPro" id="IPR020850">
    <property type="entry name" value="GED_dom"/>
</dbReference>